<dbReference type="SUPFAM" id="SSF55874">
    <property type="entry name" value="ATPase domain of HSP90 chaperone/DNA topoisomerase II/histidine kinase"/>
    <property type="match status" value="1"/>
</dbReference>
<keyword evidence="5" id="KW-0902">Two-component regulatory system</keyword>
<keyword evidence="4 7" id="KW-0418">Kinase</keyword>
<evidence type="ECO:0000259" key="6">
    <source>
        <dbReference type="PROSITE" id="PS50109"/>
    </source>
</evidence>
<organism evidence="7 8">
    <name type="scientific">Dactylosporangium aurantiacum</name>
    <dbReference type="NCBI Taxonomy" id="35754"/>
    <lineage>
        <taxon>Bacteria</taxon>
        <taxon>Bacillati</taxon>
        <taxon>Actinomycetota</taxon>
        <taxon>Actinomycetes</taxon>
        <taxon>Micromonosporales</taxon>
        <taxon>Micromonosporaceae</taxon>
        <taxon>Dactylosporangium</taxon>
    </lineage>
</organism>
<dbReference type="InterPro" id="IPR005467">
    <property type="entry name" value="His_kinase_dom"/>
</dbReference>
<dbReference type="InterPro" id="IPR003594">
    <property type="entry name" value="HATPase_dom"/>
</dbReference>
<dbReference type="EC" id="2.7.13.3" evidence="2"/>
<evidence type="ECO:0000313" key="7">
    <source>
        <dbReference type="EMBL" id="UWZ58885.1"/>
    </source>
</evidence>
<reference evidence="7" key="1">
    <citation type="submission" date="2021-04" db="EMBL/GenBank/DDBJ databases">
        <title>Dactylosporangium aurantiacum NRRL B-8018 full assembly.</title>
        <authorList>
            <person name="Hartkoorn R.C."/>
            <person name="Beaudoing E."/>
            <person name="Hot D."/>
        </authorList>
    </citation>
    <scope>NUCLEOTIDE SEQUENCE</scope>
    <source>
        <strain evidence="7">NRRL B-8018</strain>
    </source>
</reference>
<dbReference type="KEGG" id="daur:Daura_23595"/>
<dbReference type="PROSITE" id="PS50109">
    <property type="entry name" value="HIS_KIN"/>
    <property type="match status" value="1"/>
</dbReference>
<feature type="domain" description="Histidine kinase" evidence="6">
    <location>
        <begin position="1"/>
        <end position="107"/>
    </location>
</feature>
<evidence type="ECO:0000256" key="3">
    <source>
        <dbReference type="ARBA" id="ARBA00022679"/>
    </source>
</evidence>
<dbReference type="EMBL" id="CP073767">
    <property type="protein sequence ID" value="UWZ58885.1"/>
    <property type="molecule type" value="Genomic_DNA"/>
</dbReference>
<dbReference type="GO" id="GO:0004673">
    <property type="term" value="F:protein histidine kinase activity"/>
    <property type="evidence" value="ECO:0007669"/>
    <property type="project" value="UniProtKB-EC"/>
</dbReference>
<evidence type="ECO:0000313" key="8">
    <source>
        <dbReference type="Proteomes" id="UP001058003"/>
    </source>
</evidence>
<gene>
    <name evidence="7" type="ORF">Daura_23595</name>
</gene>
<dbReference type="InterPro" id="IPR004358">
    <property type="entry name" value="Sig_transdc_His_kin-like_C"/>
</dbReference>
<dbReference type="GO" id="GO:0000160">
    <property type="term" value="P:phosphorelay signal transduction system"/>
    <property type="evidence" value="ECO:0007669"/>
    <property type="project" value="UniProtKB-KW"/>
</dbReference>
<evidence type="ECO:0000256" key="2">
    <source>
        <dbReference type="ARBA" id="ARBA00012438"/>
    </source>
</evidence>
<proteinExistence type="predicted"/>
<dbReference type="SMART" id="SM00387">
    <property type="entry name" value="HATPase_c"/>
    <property type="match status" value="1"/>
</dbReference>
<evidence type="ECO:0000256" key="1">
    <source>
        <dbReference type="ARBA" id="ARBA00000085"/>
    </source>
</evidence>
<dbReference type="Proteomes" id="UP001058003">
    <property type="component" value="Chromosome"/>
</dbReference>
<accession>A0A9Q9MLE5</accession>
<dbReference type="PANTHER" id="PTHR43711:SF1">
    <property type="entry name" value="HISTIDINE KINASE 1"/>
    <property type="match status" value="1"/>
</dbReference>
<comment type="catalytic activity">
    <reaction evidence="1">
        <text>ATP + protein L-histidine = ADP + protein N-phospho-L-histidine.</text>
        <dbReference type="EC" id="2.7.13.3"/>
    </reaction>
</comment>
<keyword evidence="3" id="KW-0808">Transferase</keyword>
<name>A0A9Q9MLE5_9ACTN</name>
<dbReference type="InterPro" id="IPR036890">
    <property type="entry name" value="HATPase_C_sf"/>
</dbReference>
<keyword evidence="8" id="KW-1185">Reference proteome</keyword>
<dbReference type="PANTHER" id="PTHR43711">
    <property type="entry name" value="TWO-COMPONENT HISTIDINE KINASE"/>
    <property type="match status" value="1"/>
</dbReference>
<dbReference type="Gene3D" id="3.30.565.10">
    <property type="entry name" value="Histidine kinase-like ATPase, C-terminal domain"/>
    <property type="match status" value="1"/>
</dbReference>
<evidence type="ECO:0000256" key="4">
    <source>
        <dbReference type="ARBA" id="ARBA00022777"/>
    </source>
</evidence>
<dbReference type="PRINTS" id="PR00344">
    <property type="entry name" value="BCTRLSENSOR"/>
</dbReference>
<dbReference type="RefSeq" id="WP_260710585.1">
    <property type="nucleotide sequence ID" value="NZ_CP073767.1"/>
</dbReference>
<dbReference type="InterPro" id="IPR050736">
    <property type="entry name" value="Sensor_HK_Regulatory"/>
</dbReference>
<dbReference type="CDD" id="cd00075">
    <property type="entry name" value="HATPase"/>
    <property type="match status" value="1"/>
</dbReference>
<dbReference type="AlphaFoldDB" id="A0A9Q9MLE5"/>
<evidence type="ECO:0000256" key="5">
    <source>
        <dbReference type="ARBA" id="ARBA00023012"/>
    </source>
</evidence>
<protein>
    <recommendedName>
        <fullName evidence="2">histidine kinase</fullName>
        <ecNumber evidence="2">2.7.13.3</ecNumber>
    </recommendedName>
</protein>
<sequence>MVLNLLDNAVKFGPAEGPVHVTVGPTGEHHGQRIELTVADHGPGVDPAHRARVFERFYRSPTAQTVPGSGLGLAIVAQTVADHHGTVAVAQRPGGGAVLTVWLPPHQDRQHRPA</sequence>
<dbReference type="Pfam" id="PF02518">
    <property type="entry name" value="HATPase_c"/>
    <property type="match status" value="1"/>
</dbReference>